<name>A0ABD4U603_9BURK</name>
<protein>
    <submittedName>
        <fullName evidence="2">TniQ family protein</fullName>
    </submittedName>
</protein>
<reference evidence="2 3" key="1">
    <citation type="journal article" date="2017" name="Front. Microbiol.">
        <title>Genomics reveals a unique clone of Burkholderia cenocepacia harbouring an actively excising novel genomic island.</title>
        <authorList>
            <person name="Patil P."/>
            <person name="Mali S."/>
            <person name="Midha S."/>
            <person name="Gautam V."/>
            <person name="Dash L."/>
            <person name="Kumar S."/>
            <person name="Shastri J."/>
            <person name="Singhal L."/>
            <person name="Patil P.B."/>
        </authorList>
    </citation>
    <scope>NUCLEOTIDE SEQUENCE [LARGE SCALE GENOMIC DNA]</scope>
    <source>
        <strain evidence="2 3">BC-19</strain>
    </source>
</reference>
<gene>
    <name evidence="2" type="ORF">UE95_000535</name>
</gene>
<dbReference type="Proteomes" id="UP000191686">
    <property type="component" value="Unassembled WGS sequence"/>
</dbReference>
<organism evidence="2 3">
    <name type="scientific">Burkholderia cenocepacia</name>
    <dbReference type="NCBI Taxonomy" id="95486"/>
    <lineage>
        <taxon>Bacteria</taxon>
        <taxon>Pseudomonadati</taxon>
        <taxon>Pseudomonadota</taxon>
        <taxon>Betaproteobacteria</taxon>
        <taxon>Burkholderiales</taxon>
        <taxon>Burkholderiaceae</taxon>
        <taxon>Burkholderia</taxon>
        <taxon>Burkholderia cepacia complex</taxon>
    </lineage>
</organism>
<dbReference type="AlphaFoldDB" id="A0ABD4U603"/>
<evidence type="ECO:0000313" key="2">
    <source>
        <dbReference type="EMBL" id="MCW3709757.1"/>
    </source>
</evidence>
<comment type="caution">
    <text evidence="2">The sequence shown here is derived from an EMBL/GenBank/DDBJ whole genome shotgun (WGS) entry which is preliminary data.</text>
</comment>
<reference evidence="2 3" key="2">
    <citation type="journal article" date="2017" name="Front. Microbiol.">
        <title>Genomics Reveals a Unique Clone of Burkholderia cenocepacia Harboring an Actively Excising Novel Genomic Island.</title>
        <authorList>
            <person name="Patil P.P."/>
            <person name="Mali S."/>
            <person name="Midha S."/>
            <person name="Gautam V."/>
            <person name="Dash L."/>
            <person name="Kumar S."/>
            <person name="Shastri J."/>
            <person name="Singhal L."/>
            <person name="Patil P.B."/>
        </authorList>
    </citation>
    <scope>NUCLEOTIDE SEQUENCE [LARGE SCALE GENOMIC DNA]</scope>
    <source>
        <strain evidence="2 3">BC-19</strain>
    </source>
</reference>
<evidence type="ECO:0000259" key="1">
    <source>
        <dbReference type="Pfam" id="PF06527"/>
    </source>
</evidence>
<dbReference type="RefSeq" id="WP_175926749.1">
    <property type="nucleotide sequence ID" value="NZ_JYMX02000001.1"/>
</dbReference>
<proteinExistence type="predicted"/>
<sequence>MQMYDSRYRMPERALFATVPQAIDSAARQKLSDYVAHMAADAQVPVSVLVRTFVDWPANAKGKKLPFASGQRLGYVNGAGKTAHAWIRCLEPLVARQDLERLTLLPIHRTIGNITGWLTNSRRWCPICLQEDLEQGRRIYERLIWSVGLVRSCPEHRCSLVNVCPQCGFTHCHELDRRRLSGFCSRCGSWLGGNADIGGFLLGSQYDQWVAENFVALLAFPAERLNELSPQNWPGMLEAGIEVMANRKAVRFAELCATRASNICAWRAGKSYPSIRAVLRICWVFDIPLVDFLRGSQVAWTDATVRALPVGMATTVPRAFHRDEDWGYIKNVLTSYAAGERPCGSMRAVARELALDRSVLHRHFPELVRQIARLGQQERLDAAVAREIERRDRIFGCALRIVQILLAQDIYPSWRRIETILRDQYQVIITRRDNSLLRRAQIQGGVLRKRTERAAEARRVMNSSR</sequence>
<dbReference type="Pfam" id="PF06527">
    <property type="entry name" value="TniQ"/>
    <property type="match status" value="1"/>
</dbReference>
<evidence type="ECO:0000313" key="3">
    <source>
        <dbReference type="Proteomes" id="UP000191686"/>
    </source>
</evidence>
<dbReference type="InterPro" id="IPR009492">
    <property type="entry name" value="TniQ"/>
</dbReference>
<accession>A0ABD4U603</accession>
<dbReference type="EMBL" id="JYMX02000001">
    <property type="protein sequence ID" value="MCW3709757.1"/>
    <property type="molecule type" value="Genomic_DNA"/>
</dbReference>
<feature type="domain" description="TniQ" evidence="1">
    <location>
        <begin position="101"/>
        <end position="160"/>
    </location>
</feature>